<accession>A0A2C6MC95</accession>
<dbReference type="EMBL" id="AWQQ01000088">
    <property type="protein sequence ID" value="PHJ37658.1"/>
    <property type="molecule type" value="Genomic_DNA"/>
</dbReference>
<evidence type="ECO:0000313" key="1">
    <source>
        <dbReference type="EMBL" id="PHJ37658.1"/>
    </source>
</evidence>
<evidence type="ECO:0000313" key="2">
    <source>
        <dbReference type="Proteomes" id="UP000222564"/>
    </source>
</evidence>
<dbReference type="AlphaFoldDB" id="A0A2C6MC95"/>
<name>A0A2C6MC95_9FIRM</name>
<sequence length="61" mass="7475">MVKDGYKYKFTIVEYYFDTPEKMKVYECICNILEQFGIDAWLNFRNQMIIRETVKIDERHG</sequence>
<keyword evidence="2" id="KW-1185">Reference proteome</keyword>
<gene>
    <name evidence="1" type="ORF">P378_15545</name>
</gene>
<protein>
    <submittedName>
        <fullName evidence="1">Uncharacterized protein</fullName>
    </submittedName>
</protein>
<reference evidence="1 2" key="1">
    <citation type="submission" date="2013-09" db="EMBL/GenBank/DDBJ databases">
        <title>Biodegradation of hydrocarbons in the deep terrestrial subsurface : characterization of a microbial consortium composed of two Desulfotomaculum species originating from a deep geological formation.</title>
        <authorList>
            <person name="Aullo T."/>
            <person name="Berlendis S."/>
            <person name="Lascourreges J.-F."/>
            <person name="Dessort D."/>
            <person name="Saint-Laurent S."/>
            <person name="Schraauwers B."/>
            <person name="Mas J."/>
            <person name="Magot M."/>
            <person name="Ranchou-Peyruse A."/>
        </authorList>
    </citation>
    <scope>NUCLEOTIDE SEQUENCE [LARGE SCALE GENOMIC DNA]</scope>
    <source>
        <strain evidence="1 2">Bs107</strain>
    </source>
</reference>
<proteinExistence type="predicted"/>
<organism evidence="1 2">
    <name type="scientific">Desulforamulus profundi</name>
    <dbReference type="NCBI Taxonomy" id="1383067"/>
    <lineage>
        <taxon>Bacteria</taxon>
        <taxon>Bacillati</taxon>
        <taxon>Bacillota</taxon>
        <taxon>Clostridia</taxon>
        <taxon>Eubacteriales</taxon>
        <taxon>Peptococcaceae</taxon>
        <taxon>Desulforamulus</taxon>
    </lineage>
</organism>
<comment type="caution">
    <text evidence="1">The sequence shown here is derived from an EMBL/GenBank/DDBJ whole genome shotgun (WGS) entry which is preliminary data.</text>
</comment>
<dbReference type="RefSeq" id="WP_099083667.1">
    <property type="nucleotide sequence ID" value="NZ_AWQQ01000088.1"/>
</dbReference>
<dbReference type="Proteomes" id="UP000222564">
    <property type="component" value="Unassembled WGS sequence"/>
</dbReference>